<dbReference type="RefSeq" id="WP_190074983.1">
    <property type="nucleotide sequence ID" value="NZ_BNBM01000021.1"/>
</dbReference>
<accession>A0ABV1Y6U6</accession>
<feature type="domain" description="Helix-turn-helix" evidence="2">
    <location>
        <begin position="14"/>
        <end position="55"/>
    </location>
</feature>
<keyword evidence="4" id="KW-1185">Reference proteome</keyword>
<feature type="region of interest" description="Disordered" evidence="1">
    <location>
        <begin position="64"/>
        <end position="114"/>
    </location>
</feature>
<reference evidence="3 4" key="1">
    <citation type="submission" date="2024-06" db="EMBL/GenBank/DDBJ databases">
        <title>The Natural Products Discovery Center: Release of the First 8490 Sequenced Strains for Exploring Actinobacteria Biosynthetic Diversity.</title>
        <authorList>
            <person name="Kalkreuter E."/>
            <person name="Kautsar S.A."/>
            <person name="Yang D."/>
            <person name="Bader C.D."/>
            <person name="Teijaro C.N."/>
            <person name="Fluegel L."/>
            <person name="Davis C.M."/>
            <person name="Simpson J.R."/>
            <person name="Lauterbach L."/>
            <person name="Steele A.D."/>
            <person name="Gui C."/>
            <person name="Meng S."/>
            <person name="Li G."/>
            <person name="Viehrig K."/>
            <person name="Ye F."/>
            <person name="Su P."/>
            <person name="Kiefer A.F."/>
            <person name="Nichols A."/>
            <person name="Cepeda A.J."/>
            <person name="Yan W."/>
            <person name="Fan B."/>
            <person name="Jiang Y."/>
            <person name="Adhikari A."/>
            <person name="Zheng C.-J."/>
            <person name="Schuster L."/>
            <person name="Cowan T.M."/>
            <person name="Smanski M.J."/>
            <person name="Chevrette M.G."/>
            <person name="De Carvalho L.P.S."/>
            <person name="Shen B."/>
        </authorList>
    </citation>
    <scope>NUCLEOTIDE SEQUENCE [LARGE SCALE GENOMIC DNA]</scope>
    <source>
        <strain evidence="3 4">NPDC000155</strain>
    </source>
</reference>
<dbReference type="Pfam" id="PF12728">
    <property type="entry name" value="HTH_17"/>
    <property type="match status" value="1"/>
</dbReference>
<evidence type="ECO:0000256" key="1">
    <source>
        <dbReference type="SAM" id="MobiDB-lite"/>
    </source>
</evidence>
<dbReference type="Proteomes" id="UP001486207">
    <property type="component" value="Unassembled WGS sequence"/>
</dbReference>
<protein>
    <submittedName>
        <fullName evidence="3">Helix-turn-helix domain-containing protein</fullName>
    </submittedName>
</protein>
<gene>
    <name evidence="3" type="ORF">ABT384_44095</name>
</gene>
<dbReference type="InterPro" id="IPR041657">
    <property type="entry name" value="HTH_17"/>
</dbReference>
<evidence type="ECO:0000313" key="3">
    <source>
        <dbReference type="EMBL" id="MER7379589.1"/>
    </source>
</evidence>
<dbReference type="EMBL" id="JBEPFB010000035">
    <property type="protein sequence ID" value="MER7379589.1"/>
    <property type="molecule type" value="Genomic_DNA"/>
</dbReference>
<comment type="caution">
    <text evidence="3">The sequence shown here is derived from an EMBL/GenBank/DDBJ whole genome shotgun (WGS) entry which is preliminary data.</text>
</comment>
<organism evidence="3 4">
    <name type="scientific">Streptomyces lanatus</name>
    <dbReference type="NCBI Taxonomy" id="66900"/>
    <lineage>
        <taxon>Bacteria</taxon>
        <taxon>Bacillati</taxon>
        <taxon>Actinomycetota</taxon>
        <taxon>Actinomycetes</taxon>
        <taxon>Kitasatosporales</taxon>
        <taxon>Streptomycetaceae</taxon>
        <taxon>Streptomyces</taxon>
    </lineage>
</organism>
<sequence length="114" mass="12429">MSQNTTALPQLHSAADVAQALGCSEWWVKEQARRGRIPFTKPGGSYRFTAEHFAEITRIFESRPTESSGAAVPISRAVSPAPRRRAATTAVTVTSLKARTPRRARQDQPKPTAA</sequence>
<name>A0ABV1Y6U6_9ACTN</name>
<evidence type="ECO:0000259" key="2">
    <source>
        <dbReference type="Pfam" id="PF12728"/>
    </source>
</evidence>
<proteinExistence type="predicted"/>
<feature type="compositionally biased region" description="Low complexity" evidence="1">
    <location>
        <begin position="75"/>
        <end position="95"/>
    </location>
</feature>
<evidence type="ECO:0000313" key="4">
    <source>
        <dbReference type="Proteomes" id="UP001486207"/>
    </source>
</evidence>